<evidence type="ECO:0000256" key="3">
    <source>
        <dbReference type="SAM" id="Coils"/>
    </source>
</evidence>
<dbReference type="PANTHER" id="PTHR12768">
    <property type="entry name" value="BECLIN 1"/>
    <property type="match status" value="1"/>
</dbReference>
<reference evidence="6" key="3">
    <citation type="submission" date="2025-09" db="UniProtKB">
        <authorList>
            <consortium name="Ensembl"/>
        </authorList>
    </citation>
    <scope>IDENTIFICATION</scope>
</reference>
<dbReference type="EMBL" id="AAPE02009724">
    <property type="status" value="NOT_ANNOTATED_CDS"/>
    <property type="molecule type" value="Genomic_DNA"/>
</dbReference>
<dbReference type="OMA" id="INTAWGT"/>
<evidence type="ECO:0000259" key="4">
    <source>
        <dbReference type="Pfam" id="PF04111"/>
    </source>
</evidence>
<comment type="similarity">
    <text evidence="1">Belongs to the beclin family.</text>
</comment>
<reference evidence="6 7" key="1">
    <citation type="journal article" date="2011" name="Nature">
        <title>A high-resolution map of human evolutionary constraint using 29 mammals.</title>
        <authorList>
            <person name="Lindblad-Toh K."/>
            <person name="Garber M."/>
            <person name="Zuk O."/>
            <person name="Lin M.F."/>
            <person name="Parker B.J."/>
            <person name="Washietl S."/>
            <person name="Kheradpour P."/>
            <person name="Ernst J."/>
            <person name="Jordan G."/>
            <person name="Mauceli E."/>
            <person name="Ward L.D."/>
            <person name="Lowe C.B."/>
            <person name="Holloway A.K."/>
            <person name="Clamp M."/>
            <person name="Gnerre S."/>
            <person name="Alfoldi J."/>
            <person name="Beal K."/>
            <person name="Chang J."/>
            <person name="Clawson H."/>
            <person name="Cuff J."/>
            <person name="Di Palma F."/>
            <person name="Fitzgerald S."/>
            <person name="Flicek P."/>
            <person name="Guttman M."/>
            <person name="Hubisz M.J."/>
            <person name="Jaffe D.B."/>
            <person name="Jungreis I."/>
            <person name="Kent W.J."/>
            <person name="Kostka D."/>
            <person name="Lara M."/>
            <person name="Martins A.L."/>
            <person name="Massingham T."/>
            <person name="Moltke I."/>
            <person name="Raney B.J."/>
            <person name="Rasmussen M.D."/>
            <person name="Robinson J."/>
            <person name="Stark A."/>
            <person name="Vilella A.J."/>
            <person name="Wen J."/>
            <person name="Xie X."/>
            <person name="Zody M.C."/>
            <person name="Baldwin J."/>
            <person name="Bloom T."/>
            <person name="Chin C.W."/>
            <person name="Heiman D."/>
            <person name="Nicol R."/>
            <person name="Nusbaum C."/>
            <person name="Young S."/>
            <person name="Wilkinson J."/>
            <person name="Worley K.C."/>
            <person name="Kovar C.L."/>
            <person name="Muzny D.M."/>
            <person name="Gibbs R.A."/>
            <person name="Cree A."/>
            <person name="Dihn H.H."/>
            <person name="Fowler G."/>
            <person name="Jhangiani S."/>
            <person name="Joshi V."/>
            <person name="Lee S."/>
            <person name="Lewis L.R."/>
            <person name="Nazareth L.V."/>
            <person name="Okwuonu G."/>
            <person name="Santibanez J."/>
            <person name="Warren W.C."/>
            <person name="Mardis E.R."/>
            <person name="Weinstock G.M."/>
            <person name="Wilson R.K."/>
            <person name="Delehaunty K."/>
            <person name="Dooling D."/>
            <person name="Fronik C."/>
            <person name="Fulton L."/>
            <person name="Fulton B."/>
            <person name="Graves T."/>
            <person name="Minx P."/>
            <person name="Sodergren E."/>
            <person name="Birney E."/>
            <person name="Margulies E.H."/>
            <person name="Herrero J."/>
            <person name="Green E.D."/>
            <person name="Haussler D."/>
            <person name="Siepel A."/>
            <person name="Goldman N."/>
            <person name="Pollard K.S."/>
            <person name="Pedersen J.S."/>
            <person name="Lander E.S."/>
            <person name="Kellis M."/>
        </authorList>
    </citation>
    <scope>NUCLEOTIDE SEQUENCE [LARGE SCALE GENOMIC DNA]</scope>
</reference>
<dbReference type="GO" id="GO:0000423">
    <property type="term" value="P:mitophagy"/>
    <property type="evidence" value="ECO:0007669"/>
    <property type="project" value="TreeGrafter"/>
</dbReference>
<dbReference type="AlphaFoldDB" id="G1PZN5"/>
<dbReference type="InterPro" id="IPR041691">
    <property type="entry name" value="Atg6/beclin_CC"/>
</dbReference>
<evidence type="ECO:0000313" key="7">
    <source>
        <dbReference type="Proteomes" id="UP000001074"/>
    </source>
</evidence>
<dbReference type="InterPro" id="IPR040455">
    <property type="entry name" value="Atg6_BARA"/>
</dbReference>
<dbReference type="FunCoup" id="G1PZN5">
    <property type="interactions" value="206"/>
</dbReference>
<evidence type="ECO:0008006" key="8">
    <source>
        <dbReference type="Google" id="ProtNLM"/>
    </source>
</evidence>
<dbReference type="InterPro" id="IPR038274">
    <property type="entry name" value="Atg6/Beclin_C_sf"/>
</dbReference>
<keyword evidence="7" id="KW-1185">Reference proteome</keyword>
<dbReference type="GO" id="GO:0043548">
    <property type="term" value="F:phosphatidylinositol 3-kinase binding"/>
    <property type="evidence" value="ECO:0007669"/>
    <property type="project" value="TreeGrafter"/>
</dbReference>
<accession>G1PZN5</accession>
<evidence type="ECO:0000256" key="1">
    <source>
        <dbReference type="ARBA" id="ARBA00005965"/>
    </source>
</evidence>
<feature type="domain" description="Atg6/beclin coiled-coil" evidence="5">
    <location>
        <begin position="143"/>
        <end position="250"/>
    </location>
</feature>
<keyword evidence="2" id="KW-0072">Autophagy</keyword>
<dbReference type="eggNOG" id="KOG2751">
    <property type="taxonomic scope" value="Eukaryota"/>
</dbReference>
<dbReference type="GO" id="GO:0034272">
    <property type="term" value="C:phosphatidylinositol 3-kinase complex, class III, type II"/>
    <property type="evidence" value="ECO:0007669"/>
    <property type="project" value="TreeGrafter"/>
</dbReference>
<sequence length="427" mass="48236">LESTVKVKTSTVSSIRFTCHFCRGPLKLTCSTETLGLDLSQEPAALKFPLAQGEPGATPEEGSTSRMEILVDLEELQYSASGWTILGDNEISGYGPSNFTLLRKLGSGRTLSSIQRATRGVSDIPTGEEELDHSLWEGCTDGLREQLDTPEKCCLETRDGLSEDAREALQEELKVVELEEVRLVQELEEVEKNRERAAMAQEVARAETETLEQQERQYYGDLGELQWQQLELQDELWSVEDRLLYAQTQLTRLKKTNAFKAVFEICCDGPLAIINSFRLGCVPTVPESCSEINTAWGTALLLLALSNAVGLQFQKYRLFPGDHCYLKSLIDDPMELPILCTWDNKFDEAMVAFLDCMQQFKEEAEKGEPAFCMPYYTIHVGKGLMEDPGVSIRTHLNKEEQQTKALKLMLINFKWSLAWVSLRYHHK</sequence>
<feature type="domain" description="Atg6 BARA" evidence="4">
    <location>
        <begin position="253"/>
        <end position="421"/>
    </location>
</feature>
<evidence type="ECO:0000256" key="2">
    <source>
        <dbReference type="ARBA" id="ARBA00023006"/>
    </source>
</evidence>
<dbReference type="Proteomes" id="UP000001074">
    <property type="component" value="Unassembled WGS sequence"/>
</dbReference>
<dbReference type="Ensembl" id="ENSMLUT00000029014.1">
    <property type="protein sequence ID" value="ENSMLUP00000016917.1"/>
    <property type="gene ID" value="ENSMLUG00000027675.1"/>
</dbReference>
<dbReference type="HOGENOM" id="CLU_024219_4_1_1"/>
<dbReference type="GeneTree" id="ENSGT00390000008164"/>
<proteinExistence type="inferred from homology"/>
<organism evidence="6 7">
    <name type="scientific">Myotis lucifugus</name>
    <name type="common">Little brown bat</name>
    <dbReference type="NCBI Taxonomy" id="59463"/>
    <lineage>
        <taxon>Eukaryota</taxon>
        <taxon>Metazoa</taxon>
        <taxon>Chordata</taxon>
        <taxon>Craniata</taxon>
        <taxon>Vertebrata</taxon>
        <taxon>Euteleostomi</taxon>
        <taxon>Mammalia</taxon>
        <taxon>Eutheria</taxon>
        <taxon>Laurasiatheria</taxon>
        <taxon>Chiroptera</taxon>
        <taxon>Yangochiroptera</taxon>
        <taxon>Vespertilionidae</taxon>
        <taxon>Myotis</taxon>
    </lineage>
</organism>
<dbReference type="InParanoid" id="G1PZN5"/>
<dbReference type="GO" id="GO:0034271">
    <property type="term" value="C:phosphatidylinositol 3-kinase complex, class III, type I"/>
    <property type="evidence" value="ECO:0007669"/>
    <property type="project" value="TreeGrafter"/>
</dbReference>
<dbReference type="Pfam" id="PF17675">
    <property type="entry name" value="APG6_N"/>
    <property type="match status" value="1"/>
</dbReference>
<evidence type="ECO:0000259" key="5">
    <source>
        <dbReference type="Pfam" id="PF17675"/>
    </source>
</evidence>
<dbReference type="GO" id="GO:0030674">
    <property type="term" value="F:protein-macromolecule adaptor activity"/>
    <property type="evidence" value="ECO:0007669"/>
    <property type="project" value="TreeGrafter"/>
</dbReference>
<evidence type="ECO:0000313" key="6">
    <source>
        <dbReference type="Ensembl" id="ENSMLUP00000016917.1"/>
    </source>
</evidence>
<dbReference type="GO" id="GO:0006995">
    <property type="term" value="P:cellular response to nitrogen starvation"/>
    <property type="evidence" value="ECO:0007669"/>
    <property type="project" value="TreeGrafter"/>
</dbReference>
<reference evidence="6" key="2">
    <citation type="submission" date="2025-08" db="UniProtKB">
        <authorList>
            <consortium name="Ensembl"/>
        </authorList>
    </citation>
    <scope>IDENTIFICATION</scope>
</reference>
<name>G1PZN5_MYOLU</name>
<dbReference type="PANTHER" id="PTHR12768:SF5">
    <property type="entry name" value="BECLIN-2"/>
    <property type="match status" value="1"/>
</dbReference>
<dbReference type="InterPro" id="IPR007243">
    <property type="entry name" value="Atg6/Beclin"/>
</dbReference>
<dbReference type="STRING" id="59463.ENSMLUP00000016917"/>
<protein>
    <recommendedName>
        <fullName evidence="8">Beclin 2</fullName>
    </recommendedName>
</protein>
<dbReference type="GO" id="GO:0000407">
    <property type="term" value="C:phagophore assembly site"/>
    <property type="evidence" value="ECO:0007669"/>
    <property type="project" value="TreeGrafter"/>
</dbReference>
<dbReference type="GO" id="GO:0000045">
    <property type="term" value="P:autophagosome assembly"/>
    <property type="evidence" value="ECO:0007669"/>
    <property type="project" value="TreeGrafter"/>
</dbReference>
<keyword evidence="3" id="KW-0175">Coiled coil</keyword>
<dbReference type="Gene3D" id="1.10.418.40">
    <property type="entry name" value="Autophagy protein 6/Beclin 1"/>
    <property type="match status" value="1"/>
</dbReference>
<dbReference type="GO" id="GO:0045324">
    <property type="term" value="P:late endosome to vacuole transport"/>
    <property type="evidence" value="ECO:0007669"/>
    <property type="project" value="TreeGrafter"/>
</dbReference>
<feature type="coiled-coil region" evidence="3">
    <location>
        <begin position="166"/>
        <end position="217"/>
    </location>
</feature>
<dbReference type="Pfam" id="PF04111">
    <property type="entry name" value="APG6"/>
    <property type="match status" value="1"/>
</dbReference>